<reference evidence="2 3" key="1">
    <citation type="submission" date="2024-08" db="EMBL/GenBank/DDBJ databases">
        <authorList>
            <person name="Cucini C."/>
            <person name="Frati F."/>
        </authorList>
    </citation>
    <scope>NUCLEOTIDE SEQUENCE [LARGE SCALE GENOMIC DNA]</scope>
</reference>
<gene>
    <name evidence="2" type="ORF">ODALV1_LOCUS22822</name>
</gene>
<feature type="transmembrane region" description="Helical" evidence="1">
    <location>
        <begin position="119"/>
        <end position="142"/>
    </location>
</feature>
<feature type="transmembrane region" description="Helical" evidence="1">
    <location>
        <begin position="85"/>
        <end position="107"/>
    </location>
</feature>
<name>A0ABP1RJ70_9HEXA</name>
<evidence type="ECO:0000313" key="3">
    <source>
        <dbReference type="Proteomes" id="UP001642540"/>
    </source>
</evidence>
<sequence>MPFFFNPLCGFPLKRGAKGVAIFDFVVAITFTFIIFYKLDGDLITSDDVEFISDLNFKQLMSETHQEQVNEIYQKLTKSHDEDEIIIISLIGLAILVSDFCLSVKLWRASNSENTKGLLVWMGVRSLYIALSISVRVFYLIHSDSESVVTWTGLVSNLLQIFGIVVVNEWRKEILATGPAERI</sequence>
<dbReference type="Proteomes" id="UP001642540">
    <property type="component" value="Unassembled WGS sequence"/>
</dbReference>
<protein>
    <submittedName>
        <fullName evidence="2">Uncharacterized protein</fullName>
    </submittedName>
</protein>
<feature type="transmembrane region" description="Helical" evidence="1">
    <location>
        <begin position="148"/>
        <end position="167"/>
    </location>
</feature>
<keyword evidence="1" id="KW-0472">Membrane</keyword>
<organism evidence="2 3">
    <name type="scientific">Orchesella dallaii</name>
    <dbReference type="NCBI Taxonomy" id="48710"/>
    <lineage>
        <taxon>Eukaryota</taxon>
        <taxon>Metazoa</taxon>
        <taxon>Ecdysozoa</taxon>
        <taxon>Arthropoda</taxon>
        <taxon>Hexapoda</taxon>
        <taxon>Collembola</taxon>
        <taxon>Entomobryomorpha</taxon>
        <taxon>Entomobryoidea</taxon>
        <taxon>Orchesellidae</taxon>
        <taxon>Orchesellinae</taxon>
        <taxon>Orchesella</taxon>
    </lineage>
</organism>
<evidence type="ECO:0000313" key="2">
    <source>
        <dbReference type="EMBL" id="CAL8129061.1"/>
    </source>
</evidence>
<proteinExistence type="predicted"/>
<keyword evidence="3" id="KW-1185">Reference proteome</keyword>
<feature type="transmembrane region" description="Helical" evidence="1">
    <location>
        <begin position="20"/>
        <end position="39"/>
    </location>
</feature>
<keyword evidence="1" id="KW-1133">Transmembrane helix</keyword>
<comment type="caution">
    <text evidence="2">The sequence shown here is derived from an EMBL/GenBank/DDBJ whole genome shotgun (WGS) entry which is preliminary data.</text>
</comment>
<accession>A0ABP1RJ70</accession>
<evidence type="ECO:0000256" key="1">
    <source>
        <dbReference type="SAM" id="Phobius"/>
    </source>
</evidence>
<keyword evidence="1" id="KW-0812">Transmembrane</keyword>
<dbReference type="EMBL" id="CAXLJM020000076">
    <property type="protein sequence ID" value="CAL8129061.1"/>
    <property type="molecule type" value="Genomic_DNA"/>
</dbReference>